<evidence type="ECO:0000313" key="3">
    <source>
        <dbReference type="EMBL" id="KAL3695955.1"/>
    </source>
</evidence>
<dbReference type="PANTHER" id="PTHR31635">
    <property type="entry name" value="REVERSE TRANSCRIPTASE DOMAIN-CONTAINING PROTEIN-RELATED"/>
    <property type="match status" value="1"/>
</dbReference>
<feature type="compositionally biased region" description="Acidic residues" evidence="1">
    <location>
        <begin position="830"/>
        <end position="839"/>
    </location>
</feature>
<dbReference type="SUPFAM" id="SSF56672">
    <property type="entry name" value="DNA/RNA polymerases"/>
    <property type="match status" value="1"/>
</dbReference>
<comment type="caution">
    <text evidence="3">The sequence shown here is derived from an EMBL/GenBank/DDBJ whole genome shotgun (WGS) entry which is preliminary data.</text>
</comment>
<gene>
    <name evidence="3" type="ORF">R1sor_010031</name>
</gene>
<feature type="compositionally biased region" description="Polar residues" evidence="1">
    <location>
        <begin position="840"/>
        <end position="865"/>
    </location>
</feature>
<feature type="domain" description="Reverse transcriptase" evidence="2">
    <location>
        <begin position="279"/>
        <end position="556"/>
    </location>
</feature>
<dbReference type="InterPro" id="IPR043502">
    <property type="entry name" value="DNA/RNA_pol_sf"/>
</dbReference>
<dbReference type="EMBL" id="JBJQOH010000002">
    <property type="protein sequence ID" value="KAL3695955.1"/>
    <property type="molecule type" value="Genomic_DNA"/>
</dbReference>
<dbReference type="CDD" id="cd01650">
    <property type="entry name" value="RT_nLTR_like"/>
    <property type="match status" value="1"/>
</dbReference>
<dbReference type="InterPro" id="IPR000477">
    <property type="entry name" value="RT_dom"/>
</dbReference>
<proteinExistence type="predicted"/>
<dbReference type="PROSITE" id="PS50878">
    <property type="entry name" value="RT_POL"/>
    <property type="match status" value="1"/>
</dbReference>
<organism evidence="3 4">
    <name type="scientific">Riccia sorocarpa</name>
    <dbReference type="NCBI Taxonomy" id="122646"/>
    <lineage>
        <taxon>Eukaryota</taxon>
        <taxon>Viridiplantae</taxon>
        <taxon>Streptophyta</taxon>
        <taxon>Embryophyta</taxon>
        <taxon>Marchantiophyta</taxon>
        <taxon>Marchantiopsida</taxon>
        <taxon>Marchantiidae</taxon>
        <taxon>Marchantiales</taxon>
        <taxon>Ricciaceae</taxon>
        <taxon>Riccia</taxon>
    </lineage>
</organism>
<dbReference type="Proteomes" id="UP001633002">
    <property type="component" value="Unassembled WGS sequence"/>
</dbReference>
<dbReference type="Pfam" id="PF00078">
    <property type="entry name" value="RVT_1"/>
    <property type="match status" value="1"/>
</dbReference>
<dbReference type="PANTHER" id="PTHR31635:SF196">
    <property type="entry name" value="REVERSE TRANSCRIPTASE DOMAIN-CONTAINING PROTEIN-RELATED"/>
    <property type="match status" value="1"/>
</dbReference>
<evidence type="ECO:0000256" key="1">
    <source>
        <dbReference type="SAM" id="MobiDB-lite"/>
    </source>
</evidence>
<feature type="region of interest" description="Disordered" evidence="1">
    <location>
        <begin position="825"/>
        <end position="865"/>
    </location>
</feature>
<reference evidence="3 4" key="1">
    <citation type="submission" date="2024-09" db="EMBL/GenBank/DDBJ databases">
        <title>Chromosome-scale assembly of Riccia sorocarpa.</title>
        <authorList>
            <person name="Paukszto L."/>
        </authorList>
    </citation>
    <scope>NUCLEOTIDE SEQUENCE [LARGE SCALE GENOMIC DNA]</scope>
    <source>
        <strain evidence="3">LP-2024</strain>
        <tissue evidence="3">Aerial parts of the thallus</tissue>
    </source>
</reference>
<evidence type="ECO:0000313" key="4">
    <source>
        <dbReference type="Proteomes" id="UP001633002"/>
    </source>
</evidence>
<accession>A0ABD3HWU1</accession>
<keyword evidence="4" id="KW-1185">Reference proteome</keyword>
<protein>
    <recommendedName>
        <fullName evidence="2">Reverse transcriptase domain-containing protein</fullName>
    </recommendedName>
</protein>
<dbReference type="AlphaFoldDB" id="A0ABD3HWU1"/>
<sequence>MVHDGTSSLADHIPIRVNITLQDGAGDGHMKSYFKMDGRMLQKQEVLSEVRREWTAHPSWAVDDRRRWGLALARTSAVLMRNKNNDRADMIEAGRIHKKLAEARLAVQENNCDETIRVFEEALQASRRRERLDIRLTRVRCRIKWLNDGEAPSRFFFAYMKAKNARENITSVKIETGEVVTDEDRILQLIEDTYNELYTAEPENVQTSEKRREVLQKIDRRLTLEQNITLGEVPSEEYIEEIVRELPKDKSPGFDGVTAEVLVAGWDFMGPDCFNMVRKVWRSSMLLSKDNRGIIKLIPKADALFLLKNWRPITLLTTTYKILAKILARRLKNMLPDIIDQQQTRFITGRNIVENIFSLRMAQEWAPTTAQEILFVKLDFQKAYDRVSHSYLWETLTALGVSRDNLQRIQGLVIGGAAQVHVNGQFTKRFAVTRGVRQGCPLAPLLFAMVTQPLMRMLREEEQQERLHGVNYGGERSLLHQIYADDTGVNVTMEEIQFDRLKAVIQDFEVISGARLNLSKSLIMPISSPPLPEWIDQTGCEVARAGMSFVYLGVCTSHPIDEAQITKAIVDKVMKKLSHWSHRLLSWPSRVLLLRHVLNATPLYQLLSVGLETKGLEVLEALGRQFLWGWRDQESPKASLVGWERITQNKEDGGLGWHPLADKAGAFQLRNVVKIMKGDKVEWAAMAGSFILRTLRNGRYQRERRQWRISEALLLLPFSKVNGSRTLTRMLAVWNKMRKKIKWEDSEREIPGHLTLGQGVQLMRWGQTEEIKELQVIVDILRRGNIGTTRQGVQCWEEGTSWLDELQKAGIYLEETEKLKAVEAARESAAMEEEDDTELDNSTNLGPTSQHSLQGEESVENRVTV</sequence>
<evidence type="ECO:0000259" key="2">
    <source>
        <dbReference type="PROSITE" id="PS50878"/>
    </source>
</evidence>
<name>A0ABD3HWU1_9MARC</name>